<evidence type="ECO:0000313" key="4">
    <source>
        <dbReference type="Proteomes" id="UP000214973"/>
    </source>
</evidence>
<dbReference type="NCBIfam" id="TIGR00177">
    <property type="entry name" value="molyb_syn"/>
    <property type="match status" value="1"/>
</dbReference>
<dbReference type="SMART" id="SM00852">
    <property type="entry name" value="MoCF_biosynth"/>
    <property type="match status" value="1"/>
</dbReference>
<dbReference type="CDD" id="cd00885">
    <property type="entry name" value="cinA"/>
    <property type="match status" value="1"/>
</dbReference>
<sequence length="415" mass="45016">MIVELISTGSELLLGDTVNTNVSWLAQELNKLGYTIAYQSVVGDNPKRMAEVFQNAAHRADIVISTGGLGPTQGDITRNVLADSIGRLVVFSSEAMAEVQDFFKRVNRAIPDASRREAQLPERAEVLHNPVGVAPGVVVEDGDTTYFLLPGPPGEMKGMFQESVIPYLERRFGSQGVVTSYRYGVYDIREIDLEKTLMDLIKSQSNPTIALLIKKGYIEVRITAKAETMEKAQLLLNPWDAIIRERLGNRIGRNLSVSMEETLSKTLLDEEATISTAESCTAGLVGKLLTNVSGSSEYYMGGIISYSNDVKHRVLCVPEDMLNTYGAVSEEVAKAMAEGARSVGQTTYAVSITGIAGPGGGSSEKPVGLVWFGISGPYGTVAHKANLIGNREDIRQSAAELALYYAYIYITEKGK</sequence>
<dbReference type="KEGG" id="vrm:44547418_01281"/>
<dbReference type="InterPro" id="IPR050101">
    <property type="entry name" value="CinA"/>
</dbReference>
<dbReference type="InterPro" id="IPR036653">
    <property type="entry name" value="CinA-like_C"/>
</dbReference>
<feature type="domain" description="MoaB/Mog" evidence="2">
    <location>
        <begin position="4"/>
        <end position="171"/>
    </location>
</feature>
<dbReference type="InterPro" id="IPR008135">
    <property type="entry name" value="Competence-induced_CinA"/>
</dbReference>
<dbReference type="HAMAP" id="MF_00226_B">
    <property type="entry name" value="CinA_B"/>
    <property type="match status" value="1"/>
</dbReference>
<dbReference type="AlphaFoldDB" id="A0A239ZEH0"/>
<dbReference type="Gene3D" id="3.40.980.10">
    <property type="entry name" value="MoaB/Mog-like domain"/>
    <property type="match status" value="1"/>
</dbReference>
<dbReference type="InterPro" id="IPR036425">
    <property type="entry name" value="MoaB/Mog-like_dom_sf"/>
</dbReference>
<dbReference type="InterPro" id="IPR041424">
    <property type="entry name" value="CinA_KH"/>
</dbReference>
<dbReference type="NCBIfam" id="TIGR00200">
    <property type="entry name" value="cinA_nterm"/>
    <property type="match status" value="1"/>
</dbReference>
<comment type="similarity">
    <text evidence="1">Belongs to the CinA family.</text>
</comment>
<evidence type="ECO:0000256" key="1">
    <source>
        <dbReference type="HAMAP-Rule" id="MF_00226"/>
    </source>
</evidence>
<dbReference type="Gene3D" id="3.90.950.20">
    <property type="entry name" value="CinA-like"/>
    <property type="match status" value="1"/>
</dbReference>
<dbReference type="PIRSF" id="PIRSF006728">
    <property type="entry name" value="CinA"/>
    <property type="match status" value="1"/>
</dbReference>
<organism evidence="3 4">
    <name type="scientific">Veillonella rodentium</name>
    <dbReference type="NCBI Taxonomy" id="248315"/>
    <lineage>
        <taxon>Bacteria</taxon>
        <taxon>Bacillati</taxon>
        <taxon>Bacillota</taxon>
        <taxon>Negativicutes</taxon>
        <taxon>Veillonellales</taxon>
        <taxon>Veillonellaceae</taxon>
        <taxon>Veillonella</taxon>
    </lineage>
</organism>
<dbReference type="SUPFAM" id="SSF53218">
    <property type="entry name" value="Molybdenum cofactor biosynthesis proteins"/>
    <property type="match status" value="1"/>
</dbReference>
<keyword evidence="4" id="KW-1185">Reference proteome</keyword>
<name>A0A239ZEH0_9FIRM</name>
<evidence type="ECO:0000313" key="3">
    <source>
        <dbReference type="EMBL" id="SNV69290.1"/>
    </source>
</evidence>
<dbReference type="RefSeq" id="WP_095066201.1">
    <property type="nucleotide sequence ID" value="NZ_LT906470.1"/>
</dbReference>
<reference evidence="3 4" key="1">
    <citation type="submission" date="2017-06" db="EMBL/GenBank/DDBJ databases">
        <authorList>
            <consortium name="Pathogen Informatics"/>
        </authorList>
    </citation>
    <scope>NUCLEOTIDE SEQUENCE [LARGE SCALE GENOMIC DNA]</scope>
    <source>
        <strain evidence="3 4">NCTC12018</strain>
    </source>
</reference>
<dbReference type="EMBL" id="LT906470">
    <property type="protein sequence ID" value="SNV69290.1"/>
    <property type="molecule type" value="Genomic_DNA"/>
</dbReference>
<dbReference type="Proteomes" id="UP000214973">
    <property type="component" value="Chromosome 1"/>
</dbReference>
<dbReference type="PANTHER" id="PTHR13939:SF0">
    <property type="entry name" value="NMN AMIDOHYDROLASE-LIKE PROTEIN YFAY"/>
    <property type="match status" value="1"/>
</dbReference>
<evidence type="ECO:0000259" key="2">
    <source>
        <dbReference type="SMART" id="SM00852"/>
    </source>
</evidence>
<dbReference type="NCBIfam" id="TIGR00199">
    <property type="entry name" value="PncC_domain"/>
    <property type="match status" value="1"/>
</dbReference>
<dbReference type="InterPro" id="IPR001453">
    <property type="entry name" value="MoaB/Mog_dom"/>
</dbReference>
<dbReference type="InterPro" id="IPR008136">
    <property type="entry name" value="CinA_C"/>
</dbReference>
<accession>A0A239ZEH0</accession>
<dbReference type="Pfam" id="PF02464">
    <property type="entry name" value="CinA"/>
    <property type="match status" value="1"/>
</dbReference>
<dbReference type="Pfam" id="PF00994">
    <property type="entry name" value="MoCF_biosynth"/>
    <property type="match status" value="1"/>
</dbReference>
<gene>
    <name evidence="3" type="primary">yfaY</name>
    <name evidence="1" type="synonym">cinA</name>
    <name evidence="3" type="ORF">SAMEA44547418_01281</name>
</gene>
<dbReference type="PANTHER" id="PTHR13939">
    <property type="entry name" value="NICOTINAMIDE-NUCLEOTIDE AMIDOHYDROLASE PNCC"/>
    <property type="match status" value="1"/>
</dbReference>
<proteinExistence type="inferred from homology"/>
<dbReference type="Pfam" id="PF18146">
    <property type="entry name" value="CinA_KH"/>
    <property type="match status" value="1"/>
</dbReference>
<dbReference type="SUPFAM" id="SSF142433">
    <property type="entry name" value="CinA-like"/>
    <property type="match status" value="1"/>
</dbReference>
<protein>
    <recommendedName>
        <fullName evidence="1">Putative competence-damage inducible protein</fullName>
    </recommendedName>
</protein>
<dbReference type="Gene3D" id="3.30.70.2860">
    <property type="match status" value="1"/>
</dbReference>
<dbReference type="NCBIfam" id="NF001813">
    <property type="entry name" value="PRK00549.1"/>
    <property type="match status" value="1"/>
</dbReference>